<evidence type="ECO:0000256" key="2">
    <source>
        <dbReference type="ARBA" id="ARBA00022737"/>
    </source>
</evidence>
<dbReference type="GO" id="GO:0006457">
    <property type="term" value="P:protein folding"/>
    <property type="evidence" value="ECO:0007669"/>
    <property type="project" value="InterPro"/>
</dbReference>
<feature type="domain" description="J" evidence="7">
    <location>
        <begin position="6"/>
        <end position="67"/>
    </location>
</feature>
<organism evidence="9 10">
    <name type="scientific">Ephemerocybe angulata</name>
    <dbReference type="NCBI Taxonomy" id="980116"/>
    <lineage>
        <taxon>Eukaryota</taxon>
        <taxon>Fungi</taxon>
        <taxon>Dikarya</taxon>
        <taxon>Basidiomycota</taxon>
        <taxon>Agaricomycotina</taxon>
        <taxon>Agaricomycetes</taxon>
        <taxon>Agaricomycetidae</taxon>
        <taxon>Agaricales</taxon>
        <taxon>Agaricineae</taxon>
        <taxon>Psathyrellaceae</taxon>
        <taxon>Ephemerocybe</taxon>
    </lineage>
</organism>
<dbReference type="Pfam" id="PF00226">
    <property type="entry name" value="DnaJ"/>
    <property type="match status" value="1"/>
</dbReference>
<dbReference type="CDD" id="cd10747">
    <property type="entry name" value="DnaJ_C"/>
    <property type="match status" value="1"/>
</dbReference>
<dbReference type="InterPro" id="IPR044713">
    <property type="entry name" value="DNJA1/2-like"/>
</dbReference>
<evidence type="ECO:0000313" key="9">
    <source>
        <dbReference type="EMBL" id="KAF5324619.1"/>
    </source>
</evidence>
<dbReference type="Gene3D" id="2.10.230.10">
    <property type="entry name" value="Heat shock protein DnaJ, cysteine-rich domain"/>
    <property type="match status" value="1"/>
</dbReference>
<keyword evidence="1 5" id="KW-0479">Metal-binding</keyword>
<dbReference type="InterPro" id="IPR001305">
    <property type="entry name" value="HSP_DnaJ_Cys-rich_dom"/>
</dbReference>
<dbReference type="PROSITE" id="PS50076">
    <property type="entry name" value="DNAJ_2"/>
    <property type="match status" value="1"/>
</dbReference>
<dbReference type="SUPFAM" id="SSF57938">
    <property type="entry name" value="DnaJ/Hsp40 cysteine-rich domain"/>
    <property type="match status" value="1"/>
</dbReference>
<evidence type="ECO:0000259" key="8">
    <source>
        <dbReference type="PROSITE" id="PS51188"/>
    </source>
</evidence>
<name>A0A8H5BJL6_9AGAR</name>
<dbReference type="PANTHER" id="PTHR43888">
    <property type="entry name" value="DNAJ-LIKE-2, ISOFORM A-RELATED"/>
    <property type="match status" value="1"/>
</dbReference>
<dbReference type="PRINTS" id="PR00625">
    <property type="entry name" value="JDOMAIN"/>
</dbReference>
<reference evidence="9 10" key="1">
    <citation type="journal article" date="2020" name="ISME J.">
        <title>Uncovering the hidden diversity of litter-decomposition mechanisms in mushroom-forming fungi.</title>
        <authorList>
            <person name="Floudas D."/>
            <person name="Bentzer J."/>
            <person name="Ahren D."/>
            <person name="Johansson T."/>
            <person name="Persson P."/>
            <person name="Tunlid A."/>
        </authorList>
    </citation>
    <scope>NUCLEOTIDE SEQUENCE [LARGE SCALE GENOMIC DNA]</scope>
    <source>
        <strain evidence="9 10">CBS 175.51</strain>
    </source>
</reference>
<gene>
    <name evidence="9" type="ORF">D9611_004419</name>
</gene>
<dbReference type="SUPFAM" id="SSF46565">
    <property type="entry name" value="Chaperone J-domain"/>
    <property type="match status" value="1"/>
</dbReference>
<dbReference type="SMART" id="SM00271">
    <property type="entry name" value="DnaJ"/>
    <property type="match status" value="1"/>
</dbReference>
<comment type="caution">
    <text evidence="9">The sequence shown here is derived from an EMBL/GenBank/DDBJ whole genome shotgun (WGS) entry which is preliminary data.</text>
</comment>
<accession>A0A8H5BJL6</accession>
<dbReference type="GO" id="GO:0008270">
    <property type="term" value="F:zinc ion binding"/>
    <property type="evidence" value="ECO:0007669"/>
    <property type="project" value="UniProtKB-KW"/>
</dbReference>
<dbReference type="InterPro" id="IPR036869">
    <property type="entry name" value="J_dom_sf"/>
</dbReference>
<dbReference type="PROSITE" id="PS51188">
    <property type="entry name" value="ZF_CR"/>
    <property type="match status" value="1"/>
</dbReference>
<dbReference type="InterPro" id="IPR002939">
    <property type="entry name" value="DnaJ_C"/>
</dbReference>
<dbReference type="OrthoDB" id="550424at2759"/>
<feature type="domain" description="CR-type" evidence="8">
    <location>
        <begin position="120"/>
        <end position="199"/>
    </location>
</feature>
<dbReference type="InterPro" id="IPR001623">
    <property type="entry name" value="DnaJ_domain"/>
</dbReference>
<keyword evidence="2" id="KW-0677">Repeat</keyword>
<dbReference type="SUPFAM" id="SSF49493">
    <property type="entry name" value="HSP40/DnaJ peptide-binding domain"/>
    <property type="match status" value="2"/>
</dbReference>
<evidence type="ECO:0000256" key="5">
    <source>
        <dbReference type="PROSITE-ProRule" id="PRU00546"/>
    </source>
</evidence>
<dbReference type="GO" id="GO:0051082">
    <property type="term" value="F:unfolded protein binding"/>
    <property type="evidence" value="ECO:0007669"/>
    <property type="project" value="InterPro"/>
</dbReference>
<feature type="compositionally biased region" description="Acidic residues" evidence="6">
    <location>
        <begin position="344"/>
        <end position="356"/>
    </location>
</feature>
<dbReference type="Gene3D" id="1.10.287.110">
    <property type="entry name" value="DnaJ domain"/>
    <property type="match status" value="1"/>
</dbReference>
<feature type="region of interest" description="Disordered" evidence="6">
    <location>
        <begin position="339"/>
        <end position="375"/>
    </location>
</feature>
<dbReference type="InterPro" id="IPR008971">
    <property type="entry name" value="HSP40/DnaJ_pept-bd"/>
</dbReference>
<dbReference type="Pfam" id="PF01556">
    <property type="entry name" value="DnaJ_C"/>
    <property type="match status" value="1"/>
</dbReference>
<keyword evidence="10" id="KW-1185">Reference proteome</keyword>
<keyword evidence="4 5" id="KW-0862">Zinc</keyword>
<dbReference type="AlphaFoldDB" id="A0A8H5BJL6"/>
<feature type="compositionally biased region" description="Basic and acidic residues" evidence="6">
    <location>
        <begin position="359"/>
        <end position="368"/>
    </location>
</feature>
<dbReference type="FunFam" id="2.10.230.10:FF:000001">
    <property type="entry name" value="DnaJ subfamily A member 2"/>
    <property type="match status" value="1"/>
</dbReference>
<dbReference type="FunFam" id="2.60.260.20:FF:000013">
    <property type="entry name" value="DnaJ subfamily B member 11"/>
    <property type="match status" value="1"/>
</dbReference>
<dbReference type="CDD" id="cd06257">
    <property type="entry name" value="DnaJ"/>
    <property type="match status" value="1"/>
</dbReference>
<feature type="zinc finger region" description="CR-type" evidence="5">
    <location>
        <begin position="120"/>
        <end position="199"/>
    </location>
</feature>
<dbReference type="Proteomes" id="UP000541558">
    <property type="component" value="Unassembled WGS sequence"/>
</dbReference>
<dbReference type="InterPro" id="IPR036410">
    <property type="entry name" value="HSP_DnaJ_Cys-rich_dom_sf"/>
</dbReference>
<evidence type="ECO:0000256" key="4">
    <source>
        <dbReference type="ARBA" id="ARBA00022833"/>
    </source>
</evidence>
<evidence type="ECO:0000256" key="3">
    <source>
        <dbReference type="ARBA" id="ARBA00022771"/>
    </source>
</evidence>
<protein>
    <submittedName>
        <fullName evidence="9">Uncharacterized protein</fullName>
    </submittedName>
</protein>
<sequence length="375" mass="41071">MVKERGYYDLLEVSPDASPEEITKGWRTKVASVRATLAPDKRLLEAVSKAHDVLSNPERRLVYDERGEAGLLEANHFKSNRDMLQYFMRGGGETSKSQGPRKTKDLVHNIDVSLEDLYRGKSFTVSITRDVICAKCGGKGGKNSAPKQCPVCEGQGGKYILRHEQRVLPACSNCSGNGVVSYMRDQCGECLGQKVVSGTTVVQAHIEKGMKAGQALTFNGESDQSPDADPGNVVLILEQTPHSRFERKGDNLHVTVEINLLTALVGGKISLKHLDDRILSFTLAPGEITKNDIIKVVRHQGMPIHNQNRSGDLYVKFAIKFPEQIEGRAAQLLRDALGSGEPIGDAEEYGEVEEVSLGEPDKDFRDDADPGCTPQ</sequence>
<dbReference type="GO" id="GO:0030544">
    <property type="term" value="F:Hsp70 protein binding"/>
    <property type="evidence" value="ECO:0007669"/>
    <property type="project" value="InterPro"/>
</dbReference>
<evidence type="ECO:0000313" key="10">
    <source>
        <dbReference type="Proteomes" id="UP000541558"/>
    </source>
</evidence>
<dbReference type="EMBL" id="JAACJK010000164">
    <property type="protein sequence ID" value="KAF5324619.1"/>
    <property type="molecule type" value="Genomic_DNA"/>
</dbReference>
<evidence type="ECO:0000256" key="6">
    <source>
        <dbReference type="SAM" id="MobiDB-lite"/>
    </source>
</evidence>
<keyword evidence="3 5" id="KW-0863">Zinc-finger</keyword>
<dbReference type="Gene3D" id="2.60.260.20">
    <property type="entry name" value="Urease metallochaperone UreE, N-terminal domain"/>
    <property type="match status" value="2"/>
</dbReference>
<proteinExistence type="predicted"/>
<evidence type="ECO:0000259" key="7">
    <source>
        <dbReference type="PROSITE" id="PS50076"/>
    </source>
</evidence>
<evidence type="ECO:0000256" key="1">
    <source>
        <dbReference type="ARBA" id="ARBA00022723"/>
    </source>
</evidence>
<dbReference type="CDD" id="cd10719">
    <property type="entry name" value="DnaJ_zf"/>
    <property type="match status" value="1"/>
</dbReference>